<accession>A0A0W8EA80</accession>
<proteinExistence type="predicted"/>
<protein>
    <submittedName>
        <fullName evidence="2">Uncharacterized protein</fullName>
    </submittedName>
</protein>
<comment type="caution">
    <text evidence="2">The sequence shown here is derived from an EMBL/GenBank/DDBJ whole genome shotgun (WGS) entry which is preliminary data.</text>
</comment>
<feature type="region of interest" description="Disordered" evidence="1">
    <location>
        <begin position="1"/>
        <end position="70"/>
    </location>
</feature>
<dbReference type="EMBL" id="LNQE01001813">
    <property type="protein sequence ID" value="KUG05438.1"/>
    <property type="molecule type" value="Genomic_DNA"/>
</dbReference>
<evidence type="ECO:0000256" key="1">
    <source>
        <dbReference type="SAM" id="MobiDB-lite"/>
    </source>
</evidence>
<feature type="compositionally biased region" description="Basic and acidic residues" evidence="1">
    <location>
        <begin position="47"/>
        <end position="58"/>
    </location>
</feature>
<name>A0A0W8EA80_9ZZZZ</name>
<evidence type="ECO:0000313" key="2">
    <source>
        <dbReference type="EMBL" id="KUG05438.1"/>
    </source>
</evidence>
<reference evidence="2" key="1">
    <citation type="journal article" date="2015" name="Proc. Natl. Acad. Sci. U.S.A.">
        <title>Networks of energetic and metabolic interactions define dynamics in microbial communities.</title>
        <authorList>
            <person name="Embree M."/>
            <person name="Liu J.K."/>
            <person name="Al-Bassam M.M."/>
            <person name="Zengler K."/>
        </authorList>
    </citation>
    <scope>NUCLEOTIDE SEQUENCE</scope>
</reference>
<sequence>MSVESTDDPSVDPEIETSDWAVPVSETCEPSLDVSTRDESNSIISVSEREGSVERDSVSVESTDDPSVDPEIITSDWAVSKTSLDVSTRDESGSII</sequence>
<feature type="compositionally biased region" description="Acidic residues" evidence="1">
    <location>
        <begin position="1"/>
        <end position="17"/>
    </location>
</feature>
<organism evidence="2">
    <name type="scientific">hydrocarbon metagenome</name>
    <dbReference type="NCBI Taxonomy" id="938273"/>
    <lineage>
        <taxon>unclassified sequences</taxon>
        <taxon>metagenomes</taxon>
        <taxon>ecological metagenomes</taxon>
    </lineage>
</organism>
<dbReference type="AlphaFoldDB" id="A0A0W8EA80"/>
<gene>
    <name evidence="2" type="ORF">ASZ90_017120</name>
</gene>